<organism evidence="1 2">
    <name type="scientific">Pisolithus tinctorius Marx 270</name>
    <dbReference type="NCBI Taxonomy" id="870435"/>
    <lineage>
        <taxon>Eukaryota</taxon>
        <taxon>Fungi</taxon>
        <taxon>Dikarya</taxon>
        <taxon>Basidiomycota</taxon>
        <taxon>Agaricomycotina</taxon>
        <taxon>Agaricomycetes</taxon>
        <taxon>Agaricomycetidae</taxon>
        <taxon>Boletales</taxon>
        <taxon>Sclerodermatineae</taxon>
        <taxon>Pisolithaceae</taxon>
        <taxon>Pisolithus</taxon>
    </lineage>
</organism>
<evidence type="ECO:0000313" key="1">
    <source>
        <dbReference type="EMBL" id="KIO09183.1"/>
    </source>
</evidence>
<dbReference type="Proteomes" id="UP000054217">
    <property type="component" value="Unassembled WGS sequence"/>
</dbReference>
<sequence length="161" mass="18686">MPNQNKPTSPLKDIKPHIMCLWKSRLTDKQIVEELQKHIDTNQYGIGVEPFSGKIFWIHVWHSNQNPQLILSYYLNVIEEFGFIPLVTQSDPGSENFGIANAQTMLHQWHEPALAGTLQHQWMRSKKNIKPEIMWSQLHQHFTPGFEALLEDGVQPGMVRH</sequence>
<dbReference type="AlphaFoldDB" id="A0A0C3JJA9"/>
<name>A0A0C3JJA9_PISTI</name>
<reference evidence="2" key="2">
    <citation type="submission" date="2015-01" db="EMBL/GenBank/DDBJ databases">
        <title>Evolutionary Origins and Diversification of the Mycorrhizal Mutualists.</title>
        <authorList>
            <consortium name="DOE Joint Genome Institute"/>
            <consortium name="Mycorrhizal Genomics Consortium"/>
            <person name="Kohler A."/>
            <person name="Kuo A."/>
            <person name="Nagy L.G."/>
            <person name="Floudas D."/>
            <person name="Copeland A."/>
            <person name="Barry K.W."/>
            <person name="Cichocki N."/>
            <person name="Veneault-Fourrey C."/>
            <person name="LaButti K."/>
            <person name="Lindquist E.A."/>
            <person name="Lipzen A."/>
            <person name="Lundell T."/>
            <person name="Morin E."/>
            <person name="Murat C."/>
            <person name="Riley R."/>
            <person name="Ohm R."/>
            <person name="Sun H."/>
            <person name="Tunlid A."/>
            <person name="Henrissat B."/>
            <person name="Grigoriev I.V."/>
            <person name="Hibbett D.S."/>
            <person name="Martin F."/>
        </authorList>
    </citation>
    <scope>NUCLEOTIDE SEQUENCE [LARGE SCALE GENOMIC DNA]</scope>
    <source>
        <strain evidence="2">Marx 270</strain>
    </source>
</reference>
<dbReference type="PANTHER" id="PTHR46177">
    <property type="entry name" value="INTEGRASE CATALYTIC DOMAIN-CONTAINING PROTEIN"/>
    <property type="match status" value="1"/>
</dbReference>
<dbReference type="HOGENOM" id="CLU_1644400_0_0_1"/>
<proteinExistence type="predicted"/>
<evidence type="ECO:0000313" key="2">
    <source>
        <dbReference type="Proteomes" id="UP000054217"/>
    </source>
</evidence>
<reference evidence="1 2" key="1">
    <citation type="submission" date="2014-04" db="EMBL/GenBank/DDBJ databases">
        <authorList>
            <consortium name="DOE Joint Genome Institute"/>
            <person name="Kuo A."/>
            <person name="Kohler A."/>
            <person name="Costa M.D."/>
            <person name="Nagy L.G."/>
            <person name="Floudas D."/>
            <person name="Copeland A."/>
            <person name="Barry K.W."/>
            <person name="Cichocki N."/>
            <person name="Veneault-Fourrey C."/>
            <person name="LaButti K."/>
            <person name="Lindquist E.A."/>
            <person name="Lipzen A."/>
            <person name="Lundell T."/>
            <person name="Morin E."/>
            <person name="Murat C."/>
            <person name="Sun H."/>
            <person name="Tunlid A."/>
            <person name="Henrissat B."/>
            <person name="Grigoriev I.V."/>
            <person name="Hibbett D.S."/>
            <person name="Martin F."/>
            <person name="Nordberg H.P."/>
            <person name="Cantor M.N."/>
            <person name="Hua S.X."/>
        </authorList>
    </citation>
    <scope>NUCLEOTIDE SEQUENCE [LARGE SCALE GENOMIC DNA]</scope>
    <source>
        <strain evidence="1 2">Marx 270</strain>
    </source>
</reference>
<dbReference type="EMBL" id="KN831955">
    <property type="protein sequence ID" value="KIO09183.1"/>
    <property type="molecule type" value="Genomic_DNA"/>
</dbReference>
<gene>
    <name evidence="1" type="ORF">M404DRAFT_22370</name>
</gene>
<dbReference type="PANTHER" id="PTHR46177:SF1">
    <property type="entry name" value="INTEGRASE CATALYTIC DOMAIN-CONTAINING PROTEIN"/>
    <property type="match status" value="1"/>
</dbReference>
<protein>
    <submittedName>
        <fullName evidence="1">Uncharacterized protein</fullName>
    </submittedName>
</protein>
<keyword evidence="2" id="KW-1185">Reference proteome</keyword>
<accession>A0A0C3JJA9</accession>
<dbReference type="InParanoid" id="A0A0C3JJA9"/>
<dbReference type="OrthoDB" id="5946233at2759"/>